<evidence type="ECO:0000256" key="1">
    <source>
        <dbReference type="SAM" id="MobiDB-lite"/>
    </source>
</evidence>
<dbReference type="Gene3D" id="1.20.5.170">
    <property type="match status" value="1"/>
</dbReference>
<proteinExistence type="predicted"/>
<sequence length="142" mass="15610">MAGEKQDASLAGNKRDSTGETEGDKSGAVGGDDQNEYELDPEKRREARKMRRIMANRRSARESRERRKKLLTDLQDSVENLTTDNAVLTKENFSLRRELITLVEQSGGVASLSMIPNIQASLESARAFANLADPTAGVISDN</sequence>
<dbReference type="PROSITE" id="PS00036">
    <property type="entry name" value="BZIP_BASIC"/>
    <property type="match status" value="1"/>
</dbReference>
<dbReference type="AlphaFoldDB" id="A0A448ZBA7"/>
<feature type="region of interest" description="Disordered" evidence="1">
    <location>
        <begin position="1"/>
        <end position="67"/>
    </location>
</feature>
<dbReference type="InterPro" id="IPR004827">
    <property type="entry name" value="bZIP"/>
</dbReference>
<feature type="domain" description="BZIP" evidence="2">
    <location>
        <begin position="46"/>
        <end position="102"/>
    </location>
</feature>
<name>A0A448ZBA7_9STRA</name>
<dbReference type="Pfam" id="PF00170">
    <property type="entry name" value="bZIP_1"/>
    <property type="match status" value="1"/>
</dbReference>
<dbReference type="SMART" id="SM00338">
    <property type="entry name" value="BRLZ"/>
    <property type="match status" value="1"/>
</dbReference>
<evidence type="ECO:0000259" key="2">
    <source>
        <dbReference type="PROSITE" id="PS50217"/>
    </source>
</evidence>
<dbReference type="OrthoDB" id="50830at2759"/>
<dbReference type="Proteomes" id="UP000291116">
    <property type="component" value="Unassembled WGS sequence"/>
</dbReference>
<accession>A0A448ZBA7</accession>
<keyword evidence="4" id="KW-1185">Reference proteome</keyword>
<organism evidence="3 4">
    <name type="scientific">Pseudo-nitzschia multistriata</name>
    <dbReference type="NCBI Taxonomy" id="183589"/>
    <lineage>
        <taxon>Eukaryota</taxon>
        <taxon>Sar</taxon>
        <taxon>Stramenopiles</taxon>
        <taxon>Ochrophyta</taxon>
        <taxon>Bacillariophyta</taxon>
        <taxon>Bacillariophyceae</taxon>
        <taxon>Bacillariophycidae</taxon>
        <taxon>Bacillariales</taxon>
        <taxon>Bacillariaceae</taxon>
        <taxon>Pseudo-nitzschia</taxon>
    </lineage>
</organism>
<feature type="compositionally biased region" description="Basic and acidic residues" evidence="1">
    <location>
        <begin position="1"/>
        <end position="25"/>
    </location>
</feature>
<evidence type="ECO:0000313" key="4">
    <source>
        <dbReference type="Proteomes" id="UP000291116"/>
    </source>
</evidence>
<evidence type="ECO:0000313" key="3">
    <source>
        <dbReference type="EMBL" id="VEU39310.1"/>
    </source>
</evidence>
<dbReference type="GO" id="GO:0003700">
    <property type="term" value="F:DNA-binding transcription factor activity"/>
    <property type="evidence" value="ECO:0007669"/>
    <property type="project" value="InterPro"/>
</dbReference>
<feature type="compositionally biased region" description="Basic residues" evidence="1">
    <location>
        <begin position="46"/>
        <end position="55"/>
    </location>
</feature>
<dbReference type="InterPro" id="IPR046347">
    <property type="entry name" value="bZIP_sf"/>
</dbReference>
<protein>
    <recommendedName>
        <fullName evidence="2">BZIP domain-containing protein</fullName>
    </recommendedName>
</protein>
<dbReference type="PROSITE" id="PS50217">
    <property type="entry name" value="BZIP"/>
    <property type="match status" value="1"/>
</dbReference>
<dbReference type="SUPFAM" id="SSF57959">
    <property type="entry name" value="Leucine zipper domain"/>
    <property type="match status" value="1"/>
</dbReference>
<dbReference type="EMBL" id="CAACVS010000214">
    <property type="protein sequence ID" value="VEU39310.1"/>
    <property type="molecule type" value="Genomic_DNA"/>
</dbReference>
<reference evidence="3 4" key="1">
    <citation type="submission" date="2019-01" db="EMBL/GenBank/DDBJ databases">
        <authorList>
            <person name="Ferrante I. M."/>
        </authorList>
    </citation>
    <scope>NUCLEOTIDE SEQUENCE [LARGE SCALE GENOMIC DNA]</scope>
    <source>
        <strain evidence="3 4">B856</strain>
    </source>
</reference>
<gene>
    <name evidence="3" type="ORF">PSNMU_V1.4_AUG-EV-PASAV3_0061740</name>
</gene>